<comment type="caution">
    <text evidence="4">The sequence shown here is derived from an EMBL/GenBank/DDBJ whole genome shotgun (WGS) entry which is preliminary data.</text>
</comment>
<feature type="region of interest" description="Disordered" evidence="2">
    <location>
        <begin position="85"/>
        <end position="137"/>
    </location>
</feature>
<feature type="region of interest" description="Disordered" evidence="2">
    <location>
        <begin position="154"/>
        <end position="251"/>
    </location>
</feature>
<feature type="compositionally biased region" description="Basic residues" evidence="2">
    <location>
        <begin position="232"/>
        <end position="243"/>
    </location>
</feature>
<evidence type="ECO:0000259" key="3">
    <source>
        <dbReference type="Pfam" id="PF20411"/>
    </source>
</evidence>
<feature type="compositionally biased region" description="Low complexity" evidence="2">
    <location>
        <begin position="154"/>
        <end position="172"/>
    </location>
</feature>
<feature type="region of interest" description="Disordered" evidence="2">
    <location>
        <begin position="526"/>
        <end position="572"/>
    </location>
</feature>
<feature type="compositionally biased region" description="Acidic residues" evidence="2">
    <location>
        <begin position="547"/>
        <end position="572"/>
    </location>
</feature>
<proteinExistence type="predicted"/>
<organism evidence="4 5">
    <name type="scientific">Marasmiellus scandens</name>
    <dbReference type="NCBI Taxonomy" id="2682957"/>
    <lineage>
        <taxon>Eukaryota</taxon>
        <taxon>Fungi</taxon>
        <taxon>Dikarya</taxon>
        <taxon>Basidiomycota</taxon>
        <taxon>Agaricomycotina</taxon>
        <taxon>Agaricomycetes</taxon>
        <taxon>Agaricomycetidae</taxon>
        <taxon>Agaricales</taxon>
        <taxon>Marasmiineae</taxon>
        <taxon>Omphalotaceae</taxon>
        <taxon>Marasmiellus</taxon>
    </lineage>
</organism>
<sequence>MNVEAARWKKEYERVKEERNHFLEELSRVQKELAEAHSRLAELTIKNNVLFCENSDLKASLEGRVHEKDPPQVVPGAGKEIIVIEDDDAGEGKRLKRSSSPSTSSKETTKRRKIEVDSEAVSLSNKAPDNNGDGLNKREEKYVLESFKVKEETSSLSLPALPSIPPITSITPGPAQAQECSREESLAVENNRYSTAEEVQKTPSSSVRRSARVVRPSTTKQTQDTRSIATKSRPKRTSSRRKATTPPANSITVSVSPVLHVPPSIADSSLDLWKNTVQTILKDISRPSIDPSFDTTFRVSRRFLYEQYGAGQYKFDAIISPDRNPVNPHSTNSSSSISPERYMLFPRDAPNPDLPLAPGEPGIILTKRTDILRRGSASIFINFQEHDAGNGKGKAHKLSVWQYLGEYNVKNLREMSPEEFQCLPTKTQITWAKCMLESGWPCFFDVLVRIHARKLVSPSTNLTAEDLARSKKSLGTKKTKSRHVTIDEIIEAFVCGQETLDIILLECKEYDDYFARDMKRYWDSFKEPKSKNEGQPSMVKRSRFDGEDKDMDDSASDLTDYDDPSFEINQEE</sequence>
<protein>
    <recommendedName>
        <fullName evidence="3">DUF6697 domain-containing protein</fullName>
    </recommendedName>
</protein>
<keyword evidence="5" id="KW-1185">Reference proteome</keyword>
<feature type="coiled-coil region" evidence="1">
    <location>
        <begin position="5"/>
        <end position="46"/>
    </location>
</feature>
<name>A0ABR1JGL6_9AGAR</name>
<evidence type="ECO:0000313" key="5">
    <source>
        <dbReference type="Proteomes" id="UP001498398"/>
    </source>
</evidence>
<dbReference type="Proteomes" id="UP001498398">
    <property type="component" value="Unassembled WGS sequence"/>
</dbReference>
<dbReference type="InterPro" id="IPR046520">
    <property type="entry name" value="DUF6697"/>
</dbReference>
<feature type="domain" description="DUF6697" evidence="3">
    <location>
        <begin position="299"/>
        <end position="519"/>
    </location>
</feature>
<gene>
    <name evidence="4" type="ORF">VKT23_010641</name>
</gene>
<evidence type="ECO:0000313" key="4">
    <source>
        <dbReference type="EMBL" id="KAK7456393.1"/>
    </source>
</evidence>
<evidence type="ECO:0000256" key="2">
    <source>
        <dbReference type="SAM" id="MobiDB-lite"/>
    </source>
</evidence>
<reference evidence="4 5" key="1">
    <citation type="submission" date="2024-01" db="EMBL/GenBank/DDBJ databases">
        <title>A draft genome for the cacao thread blight pathogen Marasmiellus scandens.</title>
        <authorList>
            <person name="Baruah I.K."/>
            <person name="Leung J."/>
            <person name="Bukari Y."/>
            <person name="Amoako-Attah I."/>
            <person name="Meinhardt L.W."/>
            <person name="Bailey B.A."/>
            <person name="Cohen S.P."/>
        </authorList>
    </citation>
    <scope>NUCLEOTIDE SEQUENCE [LARGE SCALE GENOMIC DNA]</scope>
    <source>
        <strain evidence="4 5">GH-19</strain>
    </source>
</reference>
<dbReference type="EMBL" id="JBANRG010000021">
    <property type="protein sequence ID" value="KAK7456393.1"/>
    <property type="molecule type" value="Genomic_DNA"/>
</dbReference>
<dbReference type="Pfam" id="PF20411">
    <property type="entry name" value="DUF6697"/>
    <property type="match status" value="1"/>
</dbReference>
<evidence type="ECO:0000256" key="1">
    <source>
        <dbReference type="SAM" id="Coils"/>
    </source>
</evidence>
<keyword evidence="1" id="KW-0175">Coiled coil</keyword>
<accession>A0ABR1JGL6</accession>
<feature type="compositionally biased region" description="Low complexity" evidence="2">
    <location>
        <begin position="202"/>
        <end position="219"/>
    </location>
</feature>